<organism evidence="4 5">
    <name type="scientific">Medicago truncatula</name>
    <name type="common">Barrel medic</name>
    <name type="synonym">Medicago tribuloides</name>
    <dbReference type="NCBI Taxonomy" id="3880"/>
    <lineage>
        <taxon>Eukaryota</taxon>
        <taxon>Viridiplantae</taxon>
        <taxon>Streptophyta</taxon>
        <taxon>Embryophyta</taxon>
        <taxon>Tracheophyta</taxon>
        <taxon>Spermatophyta</taxon>
        <taxon>Magnoliopsida</taxon>
        <taxon>eudicotyledons</taxon>
        <taxon>Gunneridae</taxon>
        <taxon>Pentapetalae</taxon>
        <taxon>rosids</taxon>
        <taxon>fabids</taxon>
        <taxon>Fabales</taxon>
        <taxon>Fabaceae</taxon>
        <taxon>Papilionoideae</taxon>
        <taxon>50 kb inversion clade</taxon>
        <taxon>NPAAA clade</taxon>
        <taxon>Hologalegina</taxon>
        <taxon>IRL clade</taxon>
        <taxon>Trifolieae</taxon>
        <taxon>Medicago</taxon>
    </lineage>
</organism>
<evidence type="ECO:0000313" key="5">
    <source>
        <dbReference type="Proteomes" id="UP000265566"/>
    </source>
</evidence>
<dbReference type="PANTHER" id="PTHR31642:SF324">
    <property type="entry name" value="SPERMIDINE HYDROXYCINNAMOYL TRANSFERASE"/>
    <property type="match status" value="1"/>
</dbReference>
<proteinExistence type="inferred from homology"/>
<evidence type="ECO:0000256" key="3">
    <source>
        <dbReference type="ARBA" id="ARBA00023315"/>
    </source>
</evidence>
<protein>
    <submittedName>
        <fullName evidence="4">Putative transferase</fullName>
    </submittedName>
</protein>
<evidence type="ECO:0000256" key="1">
    <source>
        <dbReference type="ARBA" id="ARBA00009861"/>
    </source>
</evidence>
<dbReference type="Pfam" id="PF02458">
    <property type="entry name" value="Transferase"/>
    <property type="match status" value="1"/>
</dbReference>
<dbReference type="OrthoDB" id="671439at2759"/>
<dbReference type="GO" id="GO:0016746">
    <property type="term" value="F:acyltransferase activity"/>
    <property type="evidence" value="ECO:0007669"/>
    <property type="project" value="UniProtKB-KW"/>
</dbReference>
<sequence length="461" mass="51786">MIANMSSSSSSSKVTLKSCYSVRPMEPTWYGRLPLSEWDQIGNITHVSTIYFYRPPQKWLTSPNKIATTLKDSLSKVLVPFYPLAGRLQWKESGRFDVECNSLGAQFIEAESSLTLSELGDFSPSCEYYPYLIPHIDYTRPIEDIPLVIVQLTNFKCGGASISLLISHAVADGPSALHFTSEWARLARGEPVRTMPYFDINVLSSRSNVNVNEWEFNEPPLLLGNSNNVEERKKKTTVAMLKVSKTQVEKLRKTANESWEKPSNGRGYTRYETLTGHVWRSASKARGHANDQQTSLGVCVDWRNRVEPNLPKGYFGNGTLDVVATSLAGDLISKPLGYASSRIREAIEKVNDEYVRMGIEYFKKQEDLTKFQDLHAKMGSDDKGPFYGNPNLGVVSWLTLPIYGLDFGWGKEVYMGPGTHDSDGDSLLLPSYDDDGSLLVAICLQEVHMDAFKRHFYQDIV</sequence>
<dbReference type="Gene3D" id="3.30.559.10">
    <property type="entry name" value="Chloramphenicol acetyltransferase-like domain"/>
    <property type="match status" value="2"/>
</dbReference>
<dbReference type="PANTHER" id="PTHR31642">
    <property type="entry name" value="TRICHOTHECENE 3-O-ACETYLTRANSFERASE"/>
    <property type="match status" value="1"/>
</dbReference>
<evidence type="ECO:0000313" key="4">
    <source>
        <dbReference type="EMBL" id="RHN64709.1"/>
    </source>
</evidence>
<dbReference type="Gramene" id="rna27557">
    <property type="protein sequence ID" value="RHN64709.1"/>
    <property type="gene ID" value="gene27557"/>
</dbReference>
<name>A0A396IGH5_MEDTR</name>
<accession>A0A396IGH5</accession>
<keyword evidence="3" id="KW-0012">Acyltransferase</keyword>
<keyword evidence="2 4" id="KW-0808">Transferase</keyword>
<reference evidence="5" key="1">
    <citation type="journal article" date="2018" name="Nat. Plants">
        <title>Whole-genome landscape of Medicago truncatula symbiotic genes.</title>
        <authorList>
            <person name="Pecrix Y."/>
            <person name="Staton S.E."/>
            <person name="Sallet E."/>
            <person name="Lelandais-Briere C."/>
            <person name="Moreau S."/>
            <person name="Carrere S."/>
            <person name="Blein T."/>
            <person name="Jardinaud M.F."/>
            <person name="Latrasse D."/>
            <person name="Zouine M."/>
            <person name="Zahm M."/>
            <person name="Kreplak J."/>
            <person name="Mayjonade B."/>
            <person name="Satge C."/>
            <person name="Perez M."/>
            <person name="Cauet S."/>
            <person name="Marande W."/>
            <person name="Chantry-Darmon C."/>
            <person name="Lopez-Roques C."/>
            <person name="Bouchez O."/>
            <person name="Berard A."/>
            <person name="Debelle F."/>
            <person name="Munos S."/>
            <person name="Bendahmane A."/>
            <person name="Berges H."/>
            <person name="Niebel A."/>
            <person name="Buitink J."/>
            <person name="Frugier F."/>
            <person name="Benhamed M."/>
            <person name="Crespi M."/>
            <person name="Gouzy J."/>
            <person name="Gamas P."/>
        </authorList>
    </citation>
    <scope>NUCLEOTIDE SEQUENCE [LARGE SCALE GENOMIC DNA]</scope>
    <source>
        <strain evidence="5">cv. Jemalong A17</strain>
    </source>
</reference>
<comment type="caution">
    <text evidence="4">The sequence shown here is derived from an EMBL/GenBank/DDBJ whole genome shotgun (WGS) entry which is preliminary data.</text>
</comment>
<comment type="similarity">
    <text evidence="1">Belongs to the plant acyltransferase family.</text>
</comment>
<dbReference type="FunFam" id="3.30.559.10:FF:000008">
    <property type="entry name" value="Tryptamine hydroxycinnamoyl transferase"/>
    <property type="match status" value="1"/>
</dbReference>
<dbReference type="InterPro" id="IPR050317">
    <property type="entry name" value="Plant_Fungal_Acyltransferase"/>
</dbReference>
<dbReference type="InterPro" id="IPR023213">
    <property type="entry name" value="CAT-like_dom_sf"/>
</dbReference>
<dbReference type="Proteomes" id="UP000265566">
    <property type="component" value="Chromosome 4"/>
</dbReference>
<gene>
    <name evidence="4" type="ORF">MtrunA17_Chr4g0072041</name>
</gene>
<dbReference type="AlphaFoldDB" id="A0A396IGH5"/>
<evidence type="ECO:0000256" key="2">
    <source>
        <dbReference type="ARBA" id="ARBA00022679"/>
    </source>
</evidence>
<dbReference type="EMBL" id="PSQE01000004">
    <property type="protein sequence ID" value="RHN64709.1"/>
    <property type="molecule type" value="Genomic_DNA"/>
</dbReference>